<dbReference type="Gene3D" id="3.40.30.10">
    <property type="entry name" value="Glutaredoxin"/>
    <property type="match status" value="1"/>
</dbReference>
<protein>
    <recommendedName>
        <fullName evidence="7 8">Thioredoxin</fullName>
    </recommendedName>
</protein>
<accession>F7WZS3</accession>
<evidence type="ECO:0000256" key="7">
    <source>
        <dbReference type="NCBIfam" id="TIGR01068"/>
    </source>
</evidence>
<comment type="function">
    <text evidence="1">Participates in various redox reactions through the reversible oxidation of its active center dithiol to a disulfide and catalyzes dithiol-disulfide exchange reactions.</text>
</comment>
<dbReference type="GO" id="GO:0045454">
    <property type="term" value="P:cell redox homeostasis"/>
    <property type="evidence" value="ECO:0007669"/>
    <property type="project" value="TreeGrafter"/>
</dbReference>
<dbReference type="NCBIfam" id="TIGR01068">
    <property type="entry name" value="thioredoxin"/>
    <property type="match status" value="1"/>
</dbReference>
<dbReference type="PIRSF" id="PIRSF000077">
    <property type="entry name" value="Thioredoxin"/>
    <property type="match status" value="1"/>
</dbReference>
<dbReference type="FunFam" id="3.40.30.10:FF:000001">
    <property type="entry name" value="Thioredoxin"/>
    <property type="match status" value="1"/>
</dbReference>
<keyword evidence="3" id="KW-0813">Transport</keyword>
<feature type="domain" description="Thioredoxin" evidence="11">
    <location>
        <begin position="1"/>
        <end position="110"/>
    </location>
</feature>
<evidence type="ECO:0000256" key="4">
    <source>
        <dbReference type="ARBA" id="ARBA00022982"/>
    </source>
</evidence>
<evidence type="ECO:0000256" key="2">
    <source>
        <dbReference type="ARBA" id="ARBA00008987"/>
    </source>
</evidence>
<dbReference type="STRING" id="261317.BCTU_393"/>
<dbReference type="PROSITE" id="PS51352">
    <property type="entry name" value="THIOREDOXIN_2"/>
    <property type="match status" value="1"/>
</dbReference>
<dbReference type="SUPFAM" id="SSF52833">
    <property type="entry name" value="Thioredoxin-like"/>
    <property type="match status" value="1"/>
</dbReference>
<proteinExistence type="inferred from homology"/>
<evidence type="ECO:0000256" key="8">
    <source>
        <dbReference type="PIRNR" id="PIRNR000077"/>
    </source>
</evidence>
<dbReference type="EMBL" id="CP001817">
    <property type="protein sequence ID" value="AEH39949.1"/>
    <property type="molecule type" value="Genomic_DNA"/>
</dbReference>
<evidence type="ECO:0000256" key="3">
    <source>
        <dbReference type="ARBA" id="ARBA00022448"/>
    </source>
</evidence>
<feature type="site" description="Deprotonates C-terminal active site Cys" evidence="9">
    <location>
        <position position="28"/>
    </location>
</feature>
<feature type="active site" description="Nucleophile" evidence="9">
    <location>
        <position position="37"/>
    </location>
</feature>
<dbReference type="InterPro" id="IPR005746">
    <property type="entry name" value="Thioredoxin"/>
</dbReference>
<keyword evidence="5 10" id="KW-1015">Disulfide bond</keyword>
<name>F7WZS3_9GAMM</name>
<evidence type="ECO:0000256" key="9">
    <source>
        <dbReference type="PIRSR" id="PIRSR000077-1"/>
    </source>
</evidence>
<dbReference type="CDD" id="cd02947">
    <property type="entry name" value="TRX_family"/>
    <property type="match status" value="1"/>
</dbReference>
<dbReference type="PANTHER" id="PTHR45663:SF11">
    <property type="entry name" value="GEO12009P1"/>
    <property type="match status" value="1"/>
</dbReference>
<reference evidence="12 13" key="1">
    <citation type="journal article" date="2011" name="Appl. Environ. Microbiol.">
        <title>The genome of Buchnera aphidicola from the aphid Cinara tujafilina provides new clues about the evolutionary history of metabolic losses in bacterial endosymbionts.</title>
        <authorList>
            <person name="Lamelas A."/>
            <person name="Gosalbes M.J."/>
            <person name="Moya A."/>
            <person name="Latorre A."/>
        </authorList>
    </citation>
    <scope>NUCLEOTIDE SEQUENCE [LARGE SCALE GENOMIC DNA]</scope>
    <source>
        <strain evidence="13">Cinara tujafilina</strain>
    </source>
</reference>
<keyword evidence="4" id="KW-0249">Electron transport</keyword>
<evidence type="ECO:0000256" key="1">
    <source>
        <dbReference type="ARBA" id="ARBA00003318"/>
    </source>
</evidence>
<evidence type="ECO:0000256" key="10">
    <source>
        <dbReference type="PIRSR" id="PIRSR000077-4"/>
    </source>
</evidence>
<evidence type="ECO:0000256" key="5">
    <source>
        <dbReference type="ARBA" id="ARBA00023157"/>
    </source>
</evidence>
<dbReference type="InterPro" id="IPR036249">
    <property type="entry name" value="Thioredoxin-like_sf"/>
</dbReference>
<dbReference type="OrthoDB" id="9790390at2"/>
<dbReference type="KEGG" id="baj:BCTU_393"/>
<feature type="site" description="Contributes to redox potential value" evidence="9">
    <location>
        <position position="35"/>
    </location>
</feature>
<dbReference type="Proteomes" id="UP000006811">
    <property type="component" value="Chromosome"/>
</dbReference>
<sequence length="114" mass="12998">MKISNVIEVFDKNFNEIVLLSKKHVLVDFWANWCGPCKILAPILEEIADQYLGKIIICKMNIDVNSHVPPKYFIRGIPSLLLFYNSEIIGSKIGAISKVDLIDFLNNHLNQKNV</sequence>
<dbReference type="GO" id="GO:0005829">
    <property type="term" value="C:cytosol"/>
    <property type="evidence" value="ECO:0007669"/>
    <property type="project" value="TreeGrafter"/>
</dbReference>
<evidence type="ECO:0000256" key="6">
    <source>
        <dbReference type="ARBA" id="ARBA00023284"/>
    </source>
</evidence>
<gene>
    <name evidence="12" type="primary">trxA</name>
    <name evidence="12" type="ORF">BCTU_393</name>
</gene>
<dbReference type="PROSITE" id="PS00194">
    <property type="entry name" value="THIOREDOXIN_1"/>
    <property type="match status" value="1"/>
</dbReference>
<dbReference type="InterPro" id="IPR017937">
    <property type="entry name" value="Thioredoxin_CS"/>
</dbReference>
<dbReference type="AlphaFoldDB" id="F7WZS3"/>
<feature type="disulfide bond" description="Redox-active" evidence="10">
    <location>
        <begin position="34"/>
        <end position="37"/>
    </location>
</feature>
<feature type="active site" description="Nucleophile" evidence="9">
    <location>
        <position position="34"/>
    </location>
</feature>
<dbReference type="GO" id="GO:0015035">
    <property type="term" value="F:protein-disulfide reductase activity"/>
    <property type="evidence" value="ECO:0007669"/>
    <property type="project" value="UniProtKB-UniRule"/>
</dbReference>
<keyword evidence="6 10" id="KW-0676">Redox-active center</keyword>
<dbReference type="Pfam" id="PF00085">
    <property type="entry name" value="Thioredoxin"/>
    <property type="match status" value="1"/>
</dbReference>
<evidence type="ECO:0000313" key="13">
    <source>
        <dbReference type="Proteomes" id="UP000006811"/>
    </source>
</evidence>
<feature type="site" description="Contributes to redox potential value" evidence="9">
    <location>
        <position position="36"/>
    </location>
</feature>
<dbReference type="PANTHER" id="PTHR45663">
    <property type="entry name" value="GEO12009P1"/>
    <property type="match status" value="1"/>
</dbReference>
<organism evidence="12 13">
    <name type="scientific">Buchnera aphidicola</name>
    <name type="common">Cinara tujafilina</name>
    <dbReference type="NCBI Taxonomy" id="261317"/>
    <lineage>
        <taxon>Bacteria</taxon>
        <taxon>Pseudomonadati</taxon>
        <taxon>Pseudomonadota</taxon>
        <taxon>Gammaproteobacteria</taxon>
        <taxon>Enterobacterales</taxon>
        <taxon>Erwiniaceae</taxon>
        <taxon>Buchnera</taxon>
    </lineage>
</organism>
<dbReference type="PRINTS" id="PR00421">
    <property type="entry name" value="THIOREDOXIN"/>
</dbReference>
<dbReference type="eggNOG" id="COG3118">
    <property type="taxonomic scope" value="Bacteria"/>
</dbReference>
<dbReference type="HOGENOM" id="CLU_090389_10_2_6"/>
<comment type="similarity">
    <text evidence="2 8">Belongs to the thioredoxin family.</text>
</comment>
<dbReference type="InterPro" id="IPR013766">
    <property type="entry name" value="Thioredoxin_domain"/>
</dbReference>
<evidence type="ECO:0000259" key="11">
    <source>
        <dbReference type="PROSITE" id="PS51352"/>
    </source>
</evidence>
<evidence type="ECO:0000313" key="12">
    <source>
        <dbReference type="EMBL" id="AEH39949.1"/>
    </source>
</evidence>
<keyword evidence="13" id="KW-1185">Reference proteome</keyword>